<accession>X1CSA7</accession>
<name>X1CSA7_9ZZZZ</name>
<keyword evidence="1" id="KW-0812">Transmembrane</keyword>
<reference evidence="2" key="1">
    <citation type="journal article" date="2014" name="Front. Microbiol.">
        <title>High frequency of phylogenetically diverse reductive dehalogenase-homologous genes in deep subseafloor sedimentary metagenomes.</title>
        <authorList>
            <person name="Kawai M."/>
            <person name="Futagami T."/>
            <person name="Toyoda A."/>
            <person name="Takaki Y."/>
            <person name="Nishi S."/>
            <person name="Hori S."/>
            <person name="Arai W."/>
            <person name="Tsubouchi T."/>
            <person name="Morono Y."/>
            <person name="Uchiyama I."/>
            <person name="Ito T."/>
            <person name="Fujiyama A."/>
            <person name="Inagaki F."/>
            <person name="Takami H."/>
        </authorList>
    </citation>
    <scope>NUCLEOTIDE SEQUENCE</scope>
    <source>
        <strain evidence="2">Expedition CK06-06</strain>
    </source>
</reference>
<gene>
    <name evidence="2" type="ORF">S01H4_63072</name>
</gene>
<comment type="caution">
    <text evidence="2">The sequence shown here is derived from an EMBL/GenBank/DDBJ whole genome shotgun (WGS) entry which is preliminary data.</text>
</comment>
<evidence type="ECO:0000313" key="2">
    <source>
        <dbReference type="EMBL" id="GAH11341.1"/>
    </source>
</evidence>
<keyword evidence="1" id="KW-1133">Transmembrane helix</keyword>
<organism evidence="2">
    <name type="scientific">marine sediment metagenome</name>
    <dbReference type="NCBI Taxonomy" id="412755"/>
    <lineage>
        <taxon>unclassified sequences</taxon>
        <taxon>metagenomes</taxon>
        <taxon>ecological metagenomes</taxon>
    </lineage>
</organism>
<protein>
    <submittedName>
        <fullName evidence="2">Uncharacterized protein</fullName>
    </submittedName>
</protein>
<dbReference type="EMBL" id="BART01037820">
    <property type="protein sequence ID" value="GAH11341.1"/>
    <property type="molecule type" value="Genomic_DNA"/>
</dbReference>
<sequence>KSIAQLAQNYFIMEDEIRILSILVKQQLPEYDLQIIESSAKLLDFGQTDCVAVCFWIAVFGCGLIASFFCTIVVLMLGLTGWWAALFGFNCGWIYDVICEGGLGSMTFEECCDWCLEIY</sequence>
<proteinExistence type="predicted"/>
<dbReference type="AlphaFoldDB" id="X1CSA7"/>
<keyword evidence="1" id="KW-0472">Membrane</keyword>
<feature type="transmembrane region" description="Helical" evidence="1">
    <location>
        <begin position="50"/>
        <end position="75"/>
    </location>
</feature>
<evidence type="ECO:0000256" key="1">
    <source>
        <dbReference type="SAM" id="Phobius"/>
    </source>
</evidence>
<feature type="non-terminal residue" evidence="2">
    <location>
        <position position="1"/>
    </location>
</feature>